<dbReference type="InterPro" id="IPR001387">
    <property type="entry name" value="Cro/C1-type_HTH"/>
</dbReference>
<reference evidence="1" key="1">
    <citation type="submission" date="2008-04" db="EMBL/GenBank/DDBJ databases">
        <title>Cloning and characterization of genes for the degradation of 2-hydroxypyridine of Rhodococcus sp. strain PY11.</title>
        <authorList>
            <person name="Gasparaviciute R."/>
            <person name="Rutkiene R."/>
            <person name="Casaite V."/>
            <person name="Meskiene R."/>
            <person name="Kutanovas S."/>
            <person name="Meskys R."/>
        </authorList>
    </citation>
    <scope>NUCLEOTIDE SEQUENCE</scope>
    <source>
        <strain evidence="1">PY11</strain>
    </source>
</reference>
<dbReference type="EMBL" id="FM202432">
    <property type="protein sequence ID" value="CAR47834.1"/>
    <property type="molecule type" value="Genomic_DNA"/>
</dbReference>
<proteinExistence type="predicted"/>
<dbReference type="Gene3D" id="1.10.260.40">
    <property type="entry name" value="lambda repressor-like DNA-binding domains"/>
    <property type="match status" value="1"/>
</dbReference>
<dbReference type="SUPFAM" id="SSF47413">
    <property type="entry name" value="lambda repressor-like DNA-binding domains"/>
    <property type="match status" value="1"/>
</dbReference>
<sequence length="158" mass="17532">MTTTMPNPDEQLLADLGREKARETAAHIAYLRHLRQLHERGFTRVRLAEIVGVSQPTISDMLRRARIDAPDLRPGTHGGTAYEIAVRYAAGEIPRATMMRELADWVYERPAEPSPVAWADDGNPAVEGSVTLQVGRALRDGFLTDEDYDALLDALADH</sequence>
<dbReference type="CDD" id="cd00093">
    <property type="entry name" value="HTH_XRE"/>
    <property type="match status" value="1"/>
</dbReference>
<name>B5MAA6_9NOCA</name>
<dbReference type="GO" id="GO:0003677">
    <property type="term" value="F:DNA binding"/>
    <property type="evidence" value="ECO:0007669"/>
    <property type="project" value="InterPro"/>
</dbReference>
<dbReference type="AlphaFoldDB" id="B5MAA6"/>
<accession>B5MAA6</accession>
<evidence type="ECO:0000313" key="1">
    <source>
        <dbReference type="EMBL" id="CAR47834.1"/>
    </source>
</evidence>
<protein>
    <submittedName>
        <fullName evidence="1">Uncharacterized protein</fullName>
    </submittedName>
</protein>
<reference evidence="1" key="2">
    <citation type="submission" date="2008-08" db="EMBL/GenBank/DDBJ databases">
        <title>Analysis of genes encoding degradation of pyridine and pyridinols.</title>
        <authorList>
            <person name="Gasparaviciute R."/>
        </authorList>
    </citation>
    <scope>NUCLEOTIDE SEQUENCE</scope>
    <source>
        <strain evidence="1">PY11</strain>
    </source>
</reference>
<organism evidence="1">
    <name type="scientific">Rhodococcus sp. PY11</name>
    <dbReference type="NCBI Taxonomy" id="551544"/>
    <lineage>
        <taxon>Bacteria</taxon>
        <taxon>Bacillati</taxon>
        <taxon>Actinomycetota</taxon>
        <taxon>Actinomycetes</taxon>
        <taxon>Mycobacteriales</taxon>
        <taxon>Nocardiaceae</taxon>
        <taxon>Rhodococcus</taxon>
    </lineage>
</organism>
<dbReference type="InterPro" id="IPR010982">
    <property type="entry name" value="Lambda_DNA-bd_dom_sf"/>
</dbReference>